<dbReference type="InterPro" id="IPR012337">
    <property type="entry name" value="RNaseH-like_sf"/>
</dbReference>
<proteinExistence type="predicted"/>
<feature type="non-terminal residue" evidence="1">
    <location>
        <position position="1"/>
    </location>
</feature>
<evidence type="ECO:0000313" key="1">
    <source>
        <dbReference type="EMBL" id="SKA72483.1"/>
    </source>
</evidence>
<evidence type="ECO:0000313" key="3">
    <source>
        <dbReference type="Proteomes" id="UP000190814"/>
    </source>
</evidence>
<dbReference type="GO" id="GO:0032196">
    <property type="term" value="P:transposition"/>
    <property type="evidence" value="ECO:0007669"/>
    <property type="project" value="TreeGrafter"/>
</dbReference>
<dbReference type="InterPro" id="IPR036397">
    <property type="entry name" value="RNaseH_sf"/>
</dbReference>
<dbReference type="SUPFAM" id="SSF53098">
    <property type="entry name" value="Ribonuclease H-like"/>
    <property type="match status" value="1"/>
</dbReference>
<dbReference type="Proteomes" id="UP000190814">
    <property type="component" value="Unassembled WGS sequence"/>
</dbReference>
<dbReference type="EMBL" id="FUXZ01000020">
    <property type="protein sequence ID" value="SKA72483.1"/>
    <property type="molecule type" value="Genomic_DNA"/>
</dbReference>
<organism evidence="1 3">
    <name type="scientific">Eubacterium uniforme</name>
    <dbReference type="NCBI Taxonomy" id="39495"/>
    <lineage>
        <taxon>Bacteria</taxon>
        <taxon>Bacillati</taxon>
        <taxon>Bacillota</taxon>
        <taxon>Clostridia</taxon>
        <taxon>Eubacteriales</taxon>
        <taxon>Eubacteriaceae</taxon>
        <taxon>Eubacterium</taxon>
    </lineage>
</organism>
<protein>
    <recommendedName>
        <fullName evidence="4">Integrase catalytic domain-containing protein</fullName>
    </recommendedName>
</protein>
<dbReference type="EMBL" id="FUXZ01000024">
    <property type="protein sequence ID" value="SKA72796.1"/>
    <property type="molecule type" value="Genomic_DNA"/>
</dbReference>
<evidence type="ECO:0008006" key="4">
    <source>
        <dbReference type="Google" id="ProtNLM"/>
    </source>
</evidence>
<dbReference type="Gene3D" id="3.30.420.10">
    <property type="entry name" value="Ribonuclease H-like superfamily/Ribonuclease H"/>
    <property type="match status" value="1"/>
</dbReference>
<evidence type="ECO:0000313" key="2">
    <source>
        <dbReference type="EMBL" id="SKA72796.1"/>
    </source>
</evidence>
<sequence length="80" mass="9752">HEGDRVEIYYCHPYSSWERGSNENGNRFIRRIIPKGKDFDKITSDKVNKIEYWMNNYPRRMFGFKTAEELYQKELRKLAS</sequence>
<dbReference type="AlphaFoldDB" id="A0A1T4W5H4"/>
<dbReference type="OrthoDB" id="9776104at2"/>
<dbReference type="NCBIfam" id="NF033563">
    <property type="entry name" value="transpos_IS30"/>
    <property type="match status" value="1"/>
</dbReference>
<dbReference type="InterPro" id="IPR051917">
    <property type="entry name" value="Transposase-Integrase"/>
</dbReference>
<reference evidence="1 3" key="1">
    <citation type="submission" date="2017-02" db="EMBL/GenBank/DDBJ databases">
        <authorList>
            <person name="Peterson S.W."/>
        </authorList>
    </citation>
    <scope>NUCLEOTIDE SEQUENCE [LARGE SCALE GENOMIC DNA]</scope>
    <source>
        <strain evidence="1 3">ATCC 35992</strain>
    </source>
</reference>
<dbReference type="GO" id="GO:0005829">
    <property type="term" value="C:cytosol"/>
    <property type="evidence" value="ECO:0007669"/>
    <property type="project" value="TreeGrafter"/>
</dbReference>
<dbReference type="RefSeq" id="WP_143405123.1">
    <property type="nucleotide sequence ID" value="NZ_FUXZ01000020.1"/>
</dbReference>
<dbReference type="GO" id="GO:0004803">
    <property type="term" value="F:transposase activity"/>
    <property type="evidence" value="ECO:0007669"/>
    <property type="project" value="TreeGrafter"/>
</dbReference>
<dbReference type="GO" id="GO:0003676">
    <property type="term" value="F:nucleic acid binding"/>
    <property type="evidence" value="ECO:0007669"/>
    <property type="project" value="InterPro"/>
</dbReference>
<dbReference type="PANTHER" id="PTHR10948:SF23">
    <property type="entry name" value="TRANSPOSASE INSI FOR INSERTION SEQUENCE ELEMENT IS30A-RELATED"/>
    <property type="match status" value="1"/>
</dbReference>
<accession>A0A1T4W5H4</accession>
<gene>
    <name evidence="1" type="ORF">SAMN02745111_02358</name>
    <name evidence="2" type="ORF">SAMN02745111_02417</name>
</gene>
<dbReference type="InterPro" id="IPR053392">
    <property type="entry name" value="Transposase_IS30-like"/>
</dbReference>
<dbReference type="PANTHER" id="PTHR10948">
    <property type="entry name" value="TRANSPOSASE"/>
    <property type="match status" value="1"/>
</dbReference>
<keyword evidence="3" id="KW-1185">Reference proteome</keyword>
<name>A0A1T4W5H4_9FIRM</name>